<organism evidence="7 8">
    <name type="scientific">Dinothrombium tinctorium</name>
    <dbReference type="NCBI Taxonomy" id="1965070"/>
    <lineage>
        <taxon>Eukaryota</taxon>
        <taxon>Metazoa</taxon>
        <taxon>Ecdysozoa</taxon>
        <taxon>Arthropoda</taxon>
        <taxon>Chelicerata</taxon>
        <taxon>Arachnida</taxon>
        <taxon>Acari</taxon>
        <taxon>Acariformes</taxon>
        <taxon>Trombidiformes</taxon>
        <taxon>Prostigmata</taxon>
        <taxon>Anystina</taxon>
        <taxon>Parasitengona</taxon>
        <taxon>Trombidioidea</taxon>
        <taxon>Trombidiidae</taxon>
        <taxon>Dinothrombium</taxon>
    </lineage>
</organism>
<dbReference type="InterPro" id="IPR036407">
    <property type="entry name" value="DM_DNA-bd_sf"/>
</dbReference>
<comment type="caution">
    <text evidence="7">The sequence shown here is derived from an EMBL/GenBank/DDBJ whole genome shotgun (WGS) entry which is preliminary data.</text>
</comment>
<keyword evidence="3 5" id="KW-0238">DNA-binding</keyword>
<evidence type="ECO:0000256" key="1">
    <source>
        <dbReference type="ARBA" id="ARBA00022723"/>
    </source>
</evidence>
<dbReference type="GO" id="GO:0046872">
    <property type="term" value="F:metal ion binding"/>
    <property type="evidence" value="ECO:0007669"/>
    <property type="project" value="UniProtKB-KW"/>
</dbReference>
<keyword evidence="1 5" id="KW-0479">Metal-binding</keyword>
<dbReference type="GO" id="GO:0043565">
    <property type="term" value="F:sequence-specific DNA binding"/>
    <property type="evidence" value="ECO:0007669"/>
    <property type="project" value="InterPro"/>
</dbReference>
<dbReference type="Proteomes" id="UP000285301">
    <property type="component" value="Unassembled WGS sequence"/>
</dbReference>
<dbReference type="GO" id="GO:0006355">
    <property type="term" value="P:regulation of DNA-templated transcription"/>
    <property type="evidence" value="ECO:0007669"/>
    <property type="project" value="InterPro"/>
</dbReference>
<keyword evidence="8" id="KW-1185">Reference proteome</keyword>
<gene>
    <name evidence="7" type="ORF">B4U79_18576</name>
</gene>
<evidence type="ECO:0000256" key="4">
    <source>
        <dbReference type="ARBA" id="ARBA00023242"/>
    </source>
</evidence>
<dbReference type="GO" id="GO:0005634">
    <property type="term" value="C:nucleus"/>
    <property type="evidence" value="ECO:0007669"/>
    <property type="project" value="UniProtKB-SubCell"/>
</dbReference>
<evidence type="ECO:0000256" key="2">
    <source>
        <dbReference type="ARBA" id="ARBA00022833"/>
    </source>
</evidence>
<reference evidence="7 8" key="1">
    <citation type="journal article" date="2018" name="Gigascience">
        <title>Genomes of trombidid mites reveal novel predicted allergens and laterally-transferred genes associated with secondary metabolism.</title>
        <authorList>
            <person name="Dong X."/>
            <person name="Chaisiri K."/>
            <person name="Xia D."/>
            <person name="Armstrong S.D."/>
            <person name="Fang Y."/>
            <person name="Donnelly M.J."/>
            <person name="Kadowaki T."/>
            <person name="McGarry J.W."/>
            <person name="Darby A.C."/>
            <person name="Makepeace B.L."/>
        </authorList>
    </citation>
    <scope>NUCLEOTIDE SEQUENCE [LARGE SCALE GENOMIC DNA]</scope>
    <source>
        <strain evidence="7">UoL-WK</strain>
    </source>
</reference>
<evidence type="ECO:0000256" key="5">
    <source>
        <dbReference type="PROSITE-ProRule" id="PRU00070"/>
    </source>
</evidence>
<proteinExistence type="predicted"/>
<accession>A0A3S3NYR4</accession>
<protein>
    <recommendedName>
        <fullName evidence="6">DM domain-containing protein</fullName>
    </recommendedName>
</protein>
<dbReference type="SUPFAM" id="SSF82927">
    <property type="entry name" value="Cysteine-rich DNA binding domain, (DM domain)"/>
    <property type="match status" value="1"/>
</dbReference>
<comment type="subcellular location">
    <subcellularLocation>
        <location evidence="5">Nucleus</location>
    </subcellularLocation>
</comment>
<evidence type="ECO:0000259" key="6">
    <source>
        <dbReference type="PROSITE" id="PS50809"/>
    </source>
</evidence>
<evidence type="ECO:0000256" key="3">
    <source>
        <dbReference type="ARBA" id="ARBA00023125"/>
    </source>
</evidence>
<dbReference type="EMBL" id="NCKU01009371">
    <property type="protein sequence ID" value="RWS01334.1"/>
    <property type="molecule type" value="Genomic_DNA"/>
</dbReference>
<feature type="domain" description="DM" evidence="6">
    <location>
        <begin position="50"/>
        <end position="96"/>
    </location>
</feature>
<sequence length="159" mass="18492">MLPAVPPLSSELDASSESANDVLMEVDSIKRSVNVESSGNKVAESKSGLCLKCQLHGKEEQIKNHKKFCPYEMKKCRCVCCEFVDKVKQTRKTRKKNSYNVNEIQSKINERFESIPEEWLKLVLIIQAKCKERREAFYASKQWRRFNNDEYELIYGGNF</sequence>
<keyword evidence="2 5" id="KW-0862">Zinc</keyword>
<keyword evidence="4 5" id="KW-0539">Nucleus</keyword>
<dbReference type="PROSITE" id="PS50809">
    <property type="entry name" value="DM_2"/>
    <property type="match status" value="1"/>
</dbReference>
<dbReference type="Gene3D" id="4.10.1040.10">
    <property type="entry name" value="DM DNA-binding domain"/>
    <property type="match status" value="1"/>
</dbReference>
<name>A0A3S3NYR4_9ACAR</name>
<evidence type="ECO:0000313" key="8">
    <source>
        <dbReference type="Proteomes" id="UP000285301"/>
    </source>
</evidence>
<dbReference type="AlphaFoldDB" id="A0A3S3NYR4"/>
<evidence type="ECO:0000313" key="7">
    <source>
        <dbReference type="EMBL" id="RWS01334.1"/>
    </source>
</evidence>
<feature type="DNA-binding region" description="DM" evidence="5">
    <location>
        <begin position="50"/>
        <end position="96"/>
    </location>
</feature>
<dbReference type="InterPro" id="IPR001275">
    <property type="entry name" value="DM_DNA-bd"/>
</dbReference>